<dbReference type="GO" id="GO:0015179">
    <property type="term" value="F:L-amino acid transmembrane transporter activity"/>
    <property type="evidence" value="ECO:0007669"/>
    <property type="project" value="TreeGrafter"/>
</dbReference>
<feature type="transmembrane region" description="Helical" evidence="8">
    <location>
        <begin position="317"/>
        <end position="335"/>
    </location>
</feature>
<feature type="transmembrane region" description="Helical" evidence="8">
    <location>
        <begin position="227"/>
        <end position="246"/>
    </location>
</feature>
<evidence type="ECO:0000259" key="9">
    <source>
        <dbReference type="Pfam" id="PF01490"/>
    </source>
</evidence>
<dbReference type="EnsemblMetazoa" id="PHUM158020-RA">
    <property type="protein sequence ID" value="PHUM158020-PA"/>
    <property type="gene ID" value="PHUM158020"/>
</dbReference>
<evidence type="ECO:0000256" key="1">
    <source>
        <dbReference type="ARBA" id="ARBA00004141"/>
    </source>
</evidence>
<dbReference type="OMA" id="AINICSA"/>
<evidence type="ECO:0000313" key="12">
    <source>
        <dbReference type="Proteomes" id="UP000009046"/>
    </source>
</evidence>
<keyword evidence="12" id="KW-1185">Reference proteome</keyword>
<dbReference type="FunCoup" id="E0VFI9">
    <property type="interactions" value="62"/>
</dbReference>
<reference evidence="10" key="1">
    <citation type="submission" date="2007-04" db="EMBL/GenBank/DDBJ databases">
        <title>Annotation of Pediculus humanus corporis strain USDA.</title>
        <authorList>
            <person name="Kirkness E."/>
            <person name="Hannick L."/>
            <person name="Hass B."/>
            <person name="Bruggner R."/>
            <person name="Lawson D."/>
            <person name="Bidwell S."/>
            <person name="Joardar V."/>
            <person name="Caler E."/>
            <person name="Walenz B."/>
            <person name="Inman J."/>
            <person name="Schobel S."/>
            <person name="Galinsky K."/>
            <person name="Amedeo P."/>
            <person name="Strausberg R."/>
        </authorList>
    </citation>
    <scope>NUCLEOTIDE SEQUENCE</scope>
    <source>
        <strain evidence="10">USDA</strain>
    </source>
</reference>
<dbReference type="HOGENOM" id="CLU_017674_1_0_1"/>
<dbReference type="EMBL" id="AAZO01001846">
    <property type="status" value="NOT_ANNOTATED_CDS"/>
    <property type="molecule type" value="Genomic_DNA"/>
</dbReference>
<feature type="transmembrane region" description="Helical" evidence="8">
    <location>
        <begin position="145"/>
        <end position="165"/>
    </location>
</feature>
<dbReference type="PANTHER" id="PTHR22950:SF646">
    <property type="entry name" value="SODIUM-COUPLED NEUTRAL AMINO ACID TRANSPORTER 10-RELATED"/>
    <property type="match status" value="1"/>
</dbReference>
<dbReference type="CTD" id="8236535"/>
<evidence type="ECO:0000256" key="8">
    <source>
        <dbReference type="SAM" id="Phobius"/>
    </source>
</evidence>
<sequence length="756" mass="85288">MAGSAGHIMNLANSIIGVGLLAMPFCFKQCGITLAIIMLFLSSAISRTACRFLVRSSAMCRKRNIEYLAFYTFGSSGKLLVELGIIGFMMGTCVAFFVVMGDLGPAIISKMFHLNNNSTLRTSVLLGIGFFVILPLGLLRNIESLVTISTATIGFYFLFILKIFIESSHHLLAGDWWNYVYFWKPEGVLQCIPIFAMSLSCQTQLFEIYDSLPSPSVEKMNYVVKAALNLCTAVYASVGILGYIAYCKGTFTGNILLSFTPSLSSELFKLGFVMSIAVSFPLVIFPCRASLYSLIFKRISIHHESGQTSSHIPDSRFKWLTIVIVTVSLITGLLIPSIELVLGFVGSTIGIAICVIFPSLSFLNLNTRDTNDQMIAKFTVVMGVIIMIVGTFGNLFAAIESPPVNLENKPIKFDNLPQPKIFSKNEMSIDGLKKISKEANVMLPKIEDFEKLKLRDQDTIIDISKIQQKESQRKEPPVPVAPMPEIKENRKAVIPPVKIIKINDDIDNSKKFSSEIKKIENFPKEKLNENINRDAIEKENREMMEMEKEKRAEDDKKERDILKKLKEHEDEQKKLLIEQKKILYEMKKQKKLNDIIKQKSILITPESIVKTIQLDKSKEKKLLYEKKILNDKEDDDNRVVESLARDKRSLPIEESTTKKENVEECSKEDNDRYNKTENTSIKKDFENGIKNDDNEGKNSKISLDVIKKSEHLSDVNVLTDKKSEISNVLENVKLTDSLQVGGKKRDLKSIKDSIDN</sequence>
<proteinExistence type="predicted"/>
<evidence type="ECO:0000313" key="11">
    <source>
        <dbReference type="EnsemblMetazoa" id="PHUM158020-PA"/>
    </source>
</evidence>
<dbReference type="STRING" id="121224.E0VFI9"/>
<dbReference type="InterPro" id="IPR013057">
    <property type="entry name" value="AA_transpt_TM"/>
</dbReference>
<dbReference type="GO" id="GO:0016020">
    <property type="term" value="C:membrane"/>
    <property type="evidence" value="ECO:0007669"/>
    <property type="project" value="UniProtKB-SubCell"/>
</dbReference>
<reference evidence="11" key="3">
    <citation type="submission" date="2021-02" db="UniProtKB">
        <authorList>
            <consortium name="EnsemblMetazoa"/>
        </authorList>
    </citation>
    <scope>IDENTIFICATION</scope>
    <source>
        <strain evidence="11">USDA</strain>
    </source>
</reference>
<dbReference type="InParanoid" id="E0VFI9"/>
<evidence type="ECO:0000256" key="5">
    <source>
        <dbReference type="ARBA" id="ARBA00022989"/>
    </source>
</evidence>
<feature type="transmembrane region" description="Helical" evidence="8">
    <location>
        <begin position="31"/>
        <end position="54"/>
    </location>
</feature>
<feature type="transmembrane region" description="Helical" evidence="8">
    <location>
        <begin position="341"/>
        <end position="363"/>
    </location>
</feature>
<reference evidence="10" key="2">
    <citation type="submission" date="2007-04" db="EMBL/GenBank/DDBJ databases">
        <title>The genome of the human body louse.</title>
        <authorList>
            <consortium name="The Human Body Louse Genome Consortium"/>
            <person name="Kirkness E."/>
            <person name="Walenz B."/>
            <person name="Hass B."/>
            <person name="Bruggner R."/>
            <person name="Strausberg R."/>
        </authorList>
    </citation>
    <scope>NUCLEOTIDE SEQUENCE</scope>
    <source>
        <strain evidence="10">USDA</strain>
    </source>
</reference>
<gene>
    <name evidence="11" type="primary">8236535</name>
    <name evidence="10" type="ORF">Phum_PHUM158020</name>
</gene>
<comment type="subcellular location">
    <subcellularLocation>
        <location evidence="1">Membrane</location>
        <topology evidence="1">Multi-pass membrane protein</topology>
    </subcellularLocation>
</comment>
<feature type="transmembrane region" description="Helical" evidence="8">
    <location>
        <begin position="79"/>
        <end position="100"/>
    </location>
</feature>
<protein>
    <submittedName>
        <fullName evidence="10 11">Vacuolar amino acid transporter, putative</fullName>
    </submittedName>
</protein>
<evidence type="ECO:0000256" key="2">
    <source>
        <dbReference type="ARBA" id="ARBA00022448"/>
    </source>
</evidence>
<evidence type="ECO:0000313" key="10">
    <source>
        <dbReference type="EMBL" id="EEB12145.1"/>
    </source>
</evidence>
<dbReference type="VEuPathDB" id="VectorBase:PHUM158020"/>
<feature type="transmembrane region" description="Helical" evidence="8">
    <location>
        <begin position="7"/>
        <end position="25"/>
    </location>
</feature>
<feature type="domain" description="Amino acid transporter transmembrane" evidence="9">
    <location>
        <begin position="8"/>
        <end position="393"/>
    </location>
</feature>
<evidence type="ECO:0000256" key="4">
    <source>
        <dbReference type="ARBA" id="ARBA00022970"/>
    </source>
</evidence>
<dbReference type="AlphaFoldDB" id="E0VFI9"/>
<dbReference type="KEGG" id="phu:Phum_PHUM158020"/>
<dbReference type="EMBL" id="DS235113">
    <property type="protein sequence ID" value="EEB12145.1"/>
    <property type="molecule type" value="Genomic_DNA"/>
</dbReference>
<dbReference type="GeneID" id="8236535"/>
<feature type="transmembrane region" description="Helical" evidence="8">
    <location>
        <begin position="187"/>
        <end position="206"/>
    </location>
</feature>
<name>E0VFI9_PEDHC</name>
<dbReference type="Proteomes" id="UP000009046">
    <property type="component" value="Unassembled WGS sequence"/>
</dbReference>
<feature type="region of interest" description="Disordered" evidence="7">
    <location>
        <begin position="651"/>
        <end position="674"/>
    </location>
</feature>
<dbReference type="Pfam" id="PF01490">
    <property type="entry name" value="Aa_trans"/>
    <property type="match status" value="1"/>
</dbReference>
<dbReference type="RefSeq" id="XP_002424883.1">
    <property type="nucleotide sequence ID" value="XM_002424838.1"/>
</dbReference>
<evidence type="ECO:0000256" key="6">
    <source>
        <dbReference type="ARBA" id="ARBA00023136"/>
    </source>
</evidence>
<keyword evidence="4" id="KW-0029">Amino-acid transport</keyword>
<dbReference type="CDD" id="cd22265">
    <property type="entry name" value="UDM1_RNF168"/>
    <property type="match status" value="1"/>
</dbReference>
<keyword evidence="2" id="KW-0813">Transport</keyword>
<evidence type="ECO:0000256" key="3">
    <source>
        <dbReference type="ARBA" id="ARBA00022692"/>
    </source>
</evidence>
<accession>E0VFI9</accession>
<organism>
    <name type="scientific">Pediculus humanus subsp. corporis</name>
    <name type="common">Body louse</name>
    <dbReference type="NCBI Taxonomy" id="121224"/>
    <lineage>
        <taxon>Eukaryota</taxon>
        <taxon>Metazoa</taxon>
        <taxon>Ecdysozoa</taxon>
        <taxon>Arthropoda</taxon>
        <taxon>Hexapoda</taxon>
        <taxon>Insecta</taxon>
        <taxon>Pterygota</taxon>
        <taxon>Neoptera</taxon>
        <taxon>Paraneoptera</taxon>
        <taxon>Psocodea</taxon>
        <taxon>Troctomorpha</taxon>
        <taxon>Phthiraptera</taxon>
        <taxon>Anoplura</taxon>
        <taxon>Pediculidae</taxon>
        <taxon>Pediculus</taxon>
    </lineage>
</organism>
<keyword evidence="5 8" id="KW-1133">Transmembrane helix</keyword>
<dbReference type="PANTHER" id="PTHR22950">
    <property type="entry name" value="AMINO ACID TRANSPORTER"/>
    <property type="match status" value="1"/>
</dbReference>
<keyword evidence="6 8" id="KW-0472">Membrane</keyword>
<dbReference type="OrthoDB" id="513400at2759"/>
<evidence type="ECO:0000256" key="7">
    <source>
        <dbReference type="SAM" id="MobiDB-lite"/>
    </source>
</evidence>
<feature type="transmembrane region" description="Helical" evidence="8">
    <location>
        <begin position="375"/>
        <end position="399"/>
    </location>
</feature>
<dbReference type="eggNOG" id="KOG1305">
    <property type="taxonomic scope" value="Eukaryota"/>
</dbReference>
<feature type="transmembrane region" description="Helical" evidence="8">
    <location>
        <begin position="272"/>
        <end position="296"/>
    </location>
</feature>
<feature type="transmembrane region" description="Helical" evidence="8">
    <location>
        <begin position="120"/>
        <end position="138"/>
    </location>
</feature>
<keyword evidence="3 8" id="KW-0812">Transmembrane</keyword>